<protein>
    <recommendedName>
        <fullName evidence="4">Secreted peptide</fullName>
    </recommendedName>
</protein>
<sequence length="73" mass="8015">MGGVEALDVFVRLVLVLLLWVEILVSLLWAGTVTVRGEVLRAVLRLGSAFVVVVRVVVPPVKCLSRARRCRCS</sequence>
<evidence type="ECO:0000313" key="3">
    <source>
        <dbReference type="Proteomes" id="UP001360953"/>
    </source>
</evidence>
<evidence type="ECO:0000313" key="2">
    <source>
        <dbReference type="EMBL" id="KAK7530883.1"/>
    </source>
</evidence>
<keyword evidence="1" id="KW-0472">Membrane</keyword>
<keyword evidence="1" id="KW-0812">Transmembrane</keyword>
<proteinExistence type="predicted"/>
<reference evidence="2 3" key="1">
    <citation type="submission" date="2024-04" db="EMBL/GenBank/DDBJ databases">
        <title>Phyllosticta paracitricarpa is synonymous to the EU quarantine fungus P. citricarpa based on phylogenomic analyses.</title>
        <authorList>
            <consortium name="Lawrence Berkeley National Laboratory"/>
            <person name="Van ingen-buijs V.A."/>
            <person name="Van westerhoven A.C."/>
            <person name="Haridas S."/>
            <person name="Skiadas P."/>
            <person name="Martin F."/>
            <person name="Groenewald J.Z."/>
            <person name="Crous P.W."/>
            <person name="Seidl M.F."/>
        </authorList>
    </citation>
    <scope>NUCLEOTIDE SEQUENCE [LARGE SCALE GENOMIC DNA]</scope>
    <source>
        <strain evidence="2 3">CPC 17464</strain>
    </source>
</reference>
<dbReference type="EMBL" id="JBBPEH010000013">
    <property type="protein sequence ID" value="KAK7530883.1"/>
    <property type="molecule type" value="Genomic_DNA"/>
</dbReference>
<dbReference type="Proteomes" id="UP001360953">
    <property type="component" value="Unassembled WGS sequence"/>
</dbReference>
<gene>
    <name evidence="2" type="ORF">J3D65DRAFT_639887</name>
</gene>
<keyword evidence="1" id="KW-1133">Transmembrane helix</keyword>
<comment type="caution">
    <text evidence="2">The sequence shown here is derived from an EMBL/GenBank/DDBJ whole genome shotgun (WGS) entry which is preliminary data.</text>
</comment>
<organism evidence="2 3">
    <name type="scientific">Phyllosticta citribraziliensis</name>
    <dbReference type="NCBI Taxonomy" id="989973"/>
    <lineage>
        <taxon>Eukaryota</taxon>
        <taxon>Fungi</taxon>
        <taxon>Dikarya</taxon>
        <taxon>Ascomycota</taxon>
        <taxon>Pezizomycotina</taxon>
        <taxon>Dothideomycetes</taxon>
        <taxon>Dothideomycetes incertae sedis</taxon>
        <taxon>Botryosphaeriales</taxon>
        <taxon>Phyllostictaceae</taxon>
        <taxon>Phyllosticta</taxon>
    </lineage>
</organism>
<dbReference type="RefSeq" id="XP_066650956.1">
    <property type="nucleotide sequence ID" value="XM_066801756.1"/>
</dbReference>
<evidence type="ECO:0008006" key="4">
    <source>
        <dbReference type="Google" id="ProtNLM"/>
    </source>
</evidence>
<dbReference type="GeneID" id="92034662"/>
<keyword evidence="3" id="KW-1185">Reference proteome</keyword>
<name>A0ABR1L8B2_9PEZI</name>
<feature type="transmembrane region" description="Helical" evidence="1">
    <location>
        <begin position="42"/>
        <end position="61"/>
    </location>
</feature>
<feature type="transmembrane region" description="Helical" evidence="1">
    <location>
        <begin position="9"/>
        <end position="30"/>
    </location>
</feature>
<accession>A0ABR1L8B2</accession>
<evidence type="ECO:0000256" key="1">
    <source>
        <dbReference type="SAM" id="Phobius"/>
    </source>
</evidence>